<sequence length="121" mass="13147">MEAAVKESRLDNRLAIISSVIERLASSEDFSSSHALASALATRAEIRLSASSSNANGAAEDCRRACRAFPHQRALRLLARAEEMAGNYSAALEATQKWDTSTPSDELKLKSEIERLKNIIG</sequence>
<gene>
    <name evidence="1" type="ORF">CHYS00102_LOCUS30783</name>
</gene>
<organism evidence="1">
    <name type="scientific">Corethron hystrix</name>
    <dbReference type="NCBI Taxonomy" id="216773"/>
    <lineage>
        <taxon>Eukaryota</taxon>
        <taxon>Sar</taxon>
        <taxon>Stramenopiles</taxon>
        <taxon>Ochrophyta</taxon>
        <taxon>Bacillariophyta</taxon>
        <taxon>Coscinodiscophyceae</taxon>
        <taxon>Corethrophycidae</taxon>
        <taxon>Corethrales</taxon>
        <taxon>Corethraceae</taxon>
        <taxon>Corethron</taxon>
    </lineage>
</organism>
<dbReference type="SUPFAM" id="SSF48452">
    <property type="entry name" value="TPR-like"/>
    <property type="match status" value="1"/>
</dbReference>
<proteinExistence type="predicted"/>
<evidence type="ECO:0000313" key="1">
    <source>
        <dbReference type="EMBL" id="CAD8903563.1"/>
    </source>
</evidence>
<protein>
    <submittedName>
        <fullName evidence="1">Uncharacterized protein</fullName>
    </submittedName>
</protein>
<dbReference type="AlphaFoldDB" id="A0A7S1C087"/>
<dbReference type="InterPro" id="IPR011990">
    <property type="entry name" value="TPR-like_helical_dom_sf"/>
</dbReference>
<accession>A0A7S1C087</accession>
<dbReference type="EMBL" id="HBFR01042094">
    <property type="protein sequence ID" value="CAD8903563.1"/>
    <property type="molecule type" value="Transcribed_RNA"/>
</dbReference>
<reference evidence="1" key="1">
    <citation type="submission" date="2021-01" db="EMBL/GenBank/DDBJ databases">
        <authorList>
            <person name="Corre E."/>
            <person name="Pelletier E."/>
            <person name="Niang G."/>
            <person name="Scheremetjew M."/>
            <person name="Finn R."/>
            <person name="Kale V."/>
            <person name="Holt S."/>
            <person name="Cochrane G."/>
            <person name="Meng A."/>
            <person name="Brown T."/>
            <person name="Cohen L."/>
        </authorList>
    </citation>
    <scope>NUCLEOTIDE SEQUENCE</scope>
    <source>
        <strain evidence="1">308</strain>
    </source>
</reference>
<name>A0A7S1C087_9STRA</name>
<dbReference type="Gene3D" id="1.25.40.10">
    <property type="entry name" value="Tetratricopeptide repeat domain"/>
    <property type="match status" value="1"/>
</dbReference>